<evidence type="ECO:0000313" key="8">
    <source>
        <dbReference type="EMBL" id="CAD5119400.1"/>
    </source>
</evidence>
<keyword evidence="9" id="KW-1185">Reference proteome</keyword>
<dbReference type="PANTHER" id="PTHR18902">
    <property type="entry name" value="NUCLEAR MITOTIC APPARATUS PROTEIN 1-RELATED"/>
    <property type="match status" value="1"/>
</dbReference>
<accession>A0A7I8VUK8</accession>
<feature type="coiled-coil region" evidence="5">
    <location>
        <begin position="466"/>
        <end position="500"/>
    </location>
</feature>
<dbReference type="OrthoDB" id="1926336at2759"/>
<dbReference type="GO" id="GO:0005737">
    <property type="term" value="C:cytoplasm"/>
    <property type="evidence" value="ECO:0007669"/>
    <property type="project" value="UniProtKB-SubCell"/>
</dbReference>
<dbReference type="Gene3D" id="1.10.220.60">
    <property type="entry name" value="GRIP domain"/>
    <property type="match status" value="1"/>
</dbReference>
<gene>
    <name evidence="8" type="ORF">DGYR_LOCUS7649</name>
</gene>
<dbReference type="Proteomes" id="UP000549394">
    <property type="component" value="Unassembled WGS sequence"/>
</dbReference>
<reference evidence="8 9" key="1">
    <citation type="submission" date="2020-08" db="EMBL/GenBank/DDBJ databases">
        <authorList>
            <person name="Hejnol A."/>
        </authorList>
    </citation>
    <scope>NUCLEOTIDE SEQUENCE [LARGE SCALE GENOMIC DNA]</scope>
</reference>
<dbReference type="InterPro" id="IPR032023">
    <property type="entry name" value="GCC2_Rab_bind"/>
</dbReference>
<feature type="coiled-coil region" evidence="5">
    <location>
        <begin position="38"/>
        <end position="269"/>
    </location>
</feature>
<feature type="domain" description="GRIP" evidence="7">
    <location>
        <begin position="1746"/>
        <end position="1796"/>
    </location>
</feature>
<evidence type="ECO:0000256" key="2">
    <source>
        <dbReference type="ARBA" id="ARBA00022490"/>
    </source>
</evidence>
<keyword evidence="3" id="KW-0597">Phosphoprotein</keyword>
<feature type="coiled-coil region" evidence="5">
    <location>
        <begin position="1709"/>
        <end position="1750"/>
    </location>
</feature>
<dbReference type="Pfam" id="PF16704">
    <property type="entry name" value="Rab_bind"/>
    <property type="match status" value="1"/>
</dbReference>
<dbReference type="Gene3D" id="1.10.287.1490">
    <property type="match status" value="1"/>
</dbReference>
<comment type="caution">
    <text evidence="8">The sequence shown here is derived from an EMBL/GenBank/DDBJ whole genome shotgun (WGS) entry which is preliminary data.</text>
</comment>
<dbReference type="InterPro" id="IPR000237">
    <property type="entry name" value="GRIP_dom"/>
</dbReference>
<proteinExistence type="predicted"/>
<evidence type="ECO:0000256" key="4">
    <source>
        <dbReference type="ARBA" id="ARBA00023054"/>
    </source>
</evidence>
<comment type="subcellular location">
    <subcellularLocation>
        <location evidence="1">Cytoplasm</location>
    </subcellularLocation>
</comment>
<sequence length="1823" mass="212440">MAESSDVSASPSTKPANKLDSKSKEELIILVKKQLLQSQKLKQQITDLNGKVTELSNSGKDCEKCHDLNSNLQTYKAENSRLNEMIECTKMKEEGMKSTFECLNKEINELKLKFKNAEAENDVLKSARDDAISACKMVKDSLKSEMEELKQENNRLNLNLQNIDKNTDIIENFEAECEENRKTIESLTKEKNSFMESLKIRENEARENDEKHLNEILQLQKQIKIIESEREEFKSKLAESNSPESQPELEKIKQDKILLAKELQRVRNQLYEWEKLLELERFDKDRAYEELLDLERKEDESFHQLDDLNSALQEALQERDNLRENLLKLREQHESDSTIDLQCQVGTLKNELDKFQNKVGQLSKELEKREIAYVKIKDELQNSERQNDEMKEIVKVVKNQQYSLIQQNKHLHDELRNLNDSHQSRISELIEKYNIMKSQYSENTDRNSCQLNMELTGQLTKINSISRELKSALEDKATELTDLKQTLIILQTEMKRLEEENIQLKSFPEQTEQMKIKSIYESDEEKIDLSAELNALNEALSQIKTESLDLKVEVEKLQDENNKQKEMLTVELKKVKDQYESFKESTGNEFESTKLAHERTIQELEQTKNQIQNLQSTKEECVSQIAAKDELLQNIKAQYEDVLAEYTSLKNSTDISTGDSKSINFQEEIESLKKEIISLHESLQVKDHDCKKIKEDYDNLKAKKDTNLIEAEDAMISHLKKQLIECGAQTELEFILGKEESSEDNRENVDILLQEKELEIIKYKTTIDECEKLIENLESKIEESKQKETCTIEQLESLKNSNSQQRECLENMTTVINELDISLKDRQSEVAILNEKLSELNVRMVEKESLQNALKALSQETEELKCKLKISEEMLVKSSNNNEKLVAQITDLENKNYDKTISDLAAQLKEIEEKFTEESQANHHLKEDLNRQRESQEEKTANIKEYLAKIDNLEQLNKSLEEQINQFKAKEYEKNNEELYNKLNNTNVQLTAALKNNELLKEEISFFTEKEYEKSIEKLNQDLKEANQDLIASNKNNDLLKEQIDQLENLLGSKKELASQEIISLINENSDLRASLEKLRADVDSLRIENESISEKLSKSKAEGKENVDKCFKFKQIALKSKKECNEIKIKVESLENDKENAVSQLESLNQTFSQLKKEKESLEIIGKELNNEIEDLKDLNLKLKNENKDIINSLSSSTADREKADSEINSLKDVISNLEKGCNEAKELKSNISKMKNDNDEMKFKLENSEREKEKVNNEVITLKGQLSSMEKEKNELQKTREDYANEIVSLKKVASKNSMLDLEFADYERTIETLNKSIEEKVKENENLQAEVERRESLVESLKKEIESSESQTKSAEDRMLKLKQLLKKIKKELTDSRQSEMNLKKREAELQIDVERLVSQNEKSKLDLSNSLSAKQKIEDRLEKSNEQLQKTIKSLESRMRHLNEDLELSKNELETVQSEYESYKVKVKSVLTRQSKPDTAFQTKMEELKEEKSNLESNVENLRAKVRELKEQIMTVQSESEHLEDENRRIMQRNNKLQRDLKTKETEFRERFEDLQQSKNEHFESVKQLTVQNENLSKTFKDQMKSVQDEHRKALCMLQQQLDNSHSENKQIQTELHKVRNLLADGSQITVKEQITDILNDPRQVERPSAEGMEYKEIERKEKRNFSSFEQLLNSPIDSRPPSEIFEYEDEGILKTKLTTSQKKVEHLSELLNESEATSARLSEQTRFLKEEIRRLERNQERENSVSNMEYLKNIIFKFVTIKNGDERQQLVPVLHTMLKLSVDEKNLLNKVASGSETESKAAADTAWSGYFHRWTGYS</sequence>
<feature type="region of interest" description="Disordered" evidence="6">
    <location>
        <begin position="1"/>
        <end position="21"/>
    </location>
</feature>
<evidence type="ECO:0000259" key="7">
    <source>
        <dbReference type="PROSITE" id="PS50913"/>
    </source>
</evidence>
<dbReference type="PROSITE" id="PS50913">
    <property type="entry name" value="GRIP"/>
    <property type="match status" value="1"/>
</dbReference>
<keyword evidence="2" id="KW-0963">Cytoplasm</keyword>
<evidence type="ECO:0000313" key="9">
    <source>
        <dbReference type="Proteomes" id="UP000549394"/>
    </source>
</evidence>
<dbReference type="InterPro" id="IPR051841">
    <property type="entry name" value="MT-Golgi_org_protein"/>
</dbReference>
<evidence type="ECO:0000256" key="5">
    <source>
        <dbReference type="SAM" id="Coils"/>
    </source>
</evidence>
<feature type="coiled-coil region" evidence="5">
    <location>
        <begin position="305"/>
        <end position="432"/>
    </location>
</feature>
<evidence type="ECO:0000256" key="3">
    <source>
        <dbReference type="ARBA" id="ARBA00022553"/>
    </source>
</evidence>
<feature type="coiled-coil region" evidence="5">
    <location>
        <begin position="526"/>
        <end position="652"/>
    </location>
</feature>
<organism evidence="8 9">
    <name type="scientific">Dimorphilus gyrociliatus</name>
    <dbReference type="NCBI Taxonomy" id="2664684"/>
    <lineage>
        <taxon>Eukaryota</taxon>
        <taxon>Metazoa</taxon>
        <taxon>Spiralia</taxon>
        <taxon>Lophotrochozoa</taxon>
        <taxon>Annelida</taxon>
        <taxon>Polychaeta</taxon>
        <taxon>Polychaeta incertae sedis</taxon>
        <taxon>Dinophilidae</taxon>
        <taxon>Dimorphilus</taxon>
    </lineage>
</organism>
<feature type="region of interest" description="Disordered" evidence="6">
    <location>
        <begin position="916"/>
        <end position="937"/>
    </location>
</feature>
<protein>
    <submittedName>
        <fullName evidence="8">DgyrCDS8016</fullName>
    </submittedName>
</protein>
<dbReference type="EMBL" id="CAJFCJ010000010">
    <property type="protein sequence ID" value="CAD5119400.1"/>
    <property type="molecule type" value="Genomic_DNA"/>
</dbReference>
<dbReference type="Pfam" id="PF01465">
    <property type="entry name" value="GRIP"/>
    <property type="match status" value="1"/>
</dbReference>
<evidence type="ECO:0000256" key="1">
    <source>
        <dbReference type="ARBA" id="ARBA00004496"/>
    </source>
</evidence>
<dbReference type="PANTHER" id="PTHR18902:SF25">
    <property type="entry name" value="GRIP AND COILED-COIL DOMAIN-CONTAINING PROTEIN 2"/>
    <property type="match status" value="1"/>
</dbReference>
<evidence type="ECO:0000256" key="6">
    <source>
        <dbReference type="SAM" id="MobiDB-lite"/>
    </source>
</evidence>
<name>A0A7I8VUK8_9ANNE</name>
<feature type="compositionally biased region" description="Polar residues" evidence="6">
    <location>
        <begin position="1"/>
        <end position="15"/>
    </location>
</feature>
<dbReference type="SMART" id="SM00755">
    <property type="entry name" value="Grip"/>
    <property type="match status" value="1"/>
</dbReference>
<keyword evidence="4 5" id="KW-0175">Coiled coil</keyword>